<comment type="caution">
    <text evidence="6">The sequence shown here is derived from an EMBL/GenBank/DDBJ whole genome shotgun (WGS) entry which is preliminary data.</text>
</comment>
<dbReference type="Gene3D" id="2.115.10.20">
    <property type="entry name" value="Glycosyl hydrolase domain, family 43"/>
    <property type="match status" value="3"/>
</dbReference>
<dbReference type="Pfam" id="PF04616">
    <property type="entry name" value="Glyco_hydro_43"/>
    <property type="match status" value="3"/>
</dbReference>
<dbReference type="AlphaFoldDB" id="A0A927CH92"/>
<dbReference type="Proteomes" id="UP000632125">
    <property type="component" value="Unassembled WGS sequence"/>
</dbReference>
<dbReference type="EMBL" id="JACXIY010000001">
    <property type="protein sequence ID" value="MBD2866982.1"/>
    <property type="molecule type" value="Genomic_DNA"/>
</dbReference>
<organism evidence="6 7">
    <name type="scientific">Paenibacillus arenilitoris</name>
    <dbReference type="NCBI Taxonomy" id="2772299"/>
    <lineage>
        <taxon>Bacteria</taxon>
        <taxon>Bacillati</taxon>
        <taxon>Bacillota</taxon>
        <taxon>Bacilli</taxon>
        <taxon>Bacillales</taxon>
        <taxon>Paenibacillaceae</taxon>
        <taxon>Paenibacillus</taxon>
    </lineage>
</organism>
<evidence type="ECO:0000256" key="3">
    <source>
        <dbReference type="ARBA" id="ARBA00023295"/>
    </source>
</evidence>
<keyword evidence="7" id="KW-1185">Reference proteome</keyword>
<evidence type="ECO:0000256" key="1">
    <source>
        <dbReference type="ARBA" id="ARBA00009865"/>
    </source>
</evidence>
<dbReference type="GO" id="GO:0005975">
    <property type="term" value="P:carbohydrate metabolic process"/>
    <property type="evidence" value="ECO:0007669"/>
    <property type="project" value="InterPro"/>
</dbReference>
<dbReference type="GO" id="GO:0004553">
    <property type="term" value="F:hydrolase activity, hydrolyzing O-glycosyl compounds"/>
    <property type="evidence" value="ECO:0007669"/>
    <property type="project" value="InterPro"/>
</dbReference>
<evidence type="ECO:0000256" key="2">
    <source>
        <dbReference type="ARBA" id="ARBA00022801"/>
    </source>
</evidence>
<reference evidence="6" key="1">
    <citation type="submission" date="2020-09" db="EMBL/GenBank/DDBJ databases">
        <title>A novel bacterium of genus Paenibacillus, isolated from South China Sea.</title>
        <authorList>
            <person name="Huang H."/>
            <person name="Mo K."/>
            <person name="Hu Y."/>
        </authorList>
    </citation>
    <scope>NUCLEOTIDE SEQUENCE</scope>
    <source>
        <strain evidence="6">IB182493</strain>
    </source>
</reference>
<keyword evidence="2" id="KW-0378">Hydrolase</keyword>
<evidence type="ECO:0000256" key="4">
    <source>
        <dbReference type="PIRSR" id="PIRSR606710-1"/>
    </source>
</evidence>
<dbReference type="PANTHER" id="PTHR42812:SF5">
    <property type="entry name" value="ENDO-ARABINASE"/>
    <property type="match status" value="1"/>
</dbReference>
<sequence>MSIHSLTYRNPLPIQKIGDPYMMRASGGKYYCYPTSAIDQGFKAWSSDDLVQWREEGFVYEKKEGSWGFRQFWAPEVVEKGGKFYMYYTARWKEKDSLRIGVAVAERPEGPFVDVYDRPLFDFGYAAIDANILFDDNGKMYMYYSRDCSENFVNGRRESHIYGIELGDDMISVIGEAVCLCKPDQEWEMKSLDRGRLWNEGPFVLKRKGVYYLTYSANFFGGRDYSVGYAISDQPLGPFEKYENNPVLASSCEEVSGPGHHSIIASPDGKELFMVYHTHTDPAEGGGNRQVCMDRMGFRDDGSIYVSGPTITEQPVPSRQPVLTDFVQNPPHPEAEWSACTVYSEEAREIQPVLDFPLRDASVCAGPDGWYYMTGTAGSDRRTTSDSRIRLWKSQNLTAFLPAGEVWDAGKEREAVVSPEIHYVRGTFWIAYALAEGGTGLLKSATGEAEGPYQDMGLITEDGTDASIFEDDDGAVYWVYQDGKIAKLKDDLSGLAEAPRTMHTVPWKKWIRSDKPSLTQDERIGTHGAFLKKINGLYFLFCAEAFNRMGSDGTDTFVAVSEQLYGPYGRRYLVVPHGGQASVFHGKEGALYAAFSGSGAYSPVRDRPAVVRLELAAADFIRPAADCLLENGPVAALKPLADFPIRDPHICTGPDGVYYLTGTSDQPNADFWNGNDQLHIWSSNDLKDWKHLTKAWDLHTDGTWQNNIYETPCLWAPEMAYFHDTFWLTYSLKSGSTGLLKSISGLAEGPYVDMGRMTNTDIDSSFFIDDDGTVYYVWQNGNIARMKPNMSGFAEEPRRLLTGSGIPVGYEGAFIVKYKGKYILGGAEWHGDERVDGTYDLMYATSDQLYGPYSERRVAVPHGGHGTMFIDREGGLKCTLFGNDRTAPFRASVGVVALTMETGEDGVRIGPSS</sequence>
<dbReference type="InterPro" id="IPR023296">
    <property type="entry name" value="Glyco_hydro_beta-prop_sf"/>
</dbReference>
<proteinExistence type="inferred from homology"/>
<dbReference type="CDD" id="cd08991">
    <property type="entry name" value="GH43_HoAraf43-like"/>
    <property type="match status" value="1"/>
</dbReference>
<dbReference type="SUPFAM" id="SSF75005">
    <property type="entry name" value="Arabinanase/levansucrase/invertase"/>
    <property type="match status" value="3"/>
</dbReference>
<feature type="active site" description="Proton acceptor" evidence="4">
    <location>
        <position position="19"/>
    </location>
</feature>
<name>A0A927CH92_9BACL</name>
<dbReference type="InterPro" id="IPR006710">
    <property type="entry name" value="Glyco_hydro_43"/>
</dbReference>
<dbReference type="RefSeq" id="WP_190857185.1">
    <property type="nucleotide sequence ID" value="NZ_JACXIY010000001.1"/>
</dbReference>
<dbReference type="CDD" id="cd08986">
    <property type="entry name" value="GH43-like"/>
    <property type="match status" value="2"/>
</dbReference>
<feature type="active site" description="Proton donor" evidence="4">
    <location>
        <position position="200"/>
    </location>
</feature>
<dbReference type="PANTHER" id="PTHR42812">
    <property type="entry name" value="BETA-XYLOSIDASE"/>
    <property type="match status" value="1"/>
</dbReference>
<accession>A0A927CH92</accession>
<comment type="similarity">
    <text evidence="1">Belongs to the glycosyl hydrolase 43 family.</text>
</comment>
<evidence type="ECO:0000256" key="5">
    <source>
        <dbReference type="PIRSR" id="PIRSR606710-2"/>
    </source>
</evidence>
<evidence type="ECO:0000313" key="7">
    <source>
        <dbReference type="Proteomes" id="UP000632125"/>
    </source>
</evidence>
<keyword evidence="3" id="KW-0326">Glycosidase</keyword>
<gene>
    <name evidence="6" type="ORF">IDH41_00220</name>
</gene>
<dbReference type="InterPro" id="IPR051795">
    <property type="entry name" value="Glycosyl_Hydrlase_43"/>
</dbReference>
<protein>
    <submittedName>
        <fullName evidence="6">Family 43 glycosylhydrolase</fullName>
    </submittedName>
</protein>
<feature type="site" description="Important for catalytic activity, responsible for pKa modulation of the active site Glu and correct orientation of both the proton donor and substrate" evidence="5">
    <location>
        <position position="129"/>
    </location>
</feature>
<evidence type="ECO:0000313" key="6">
    <source>
        <dbReference type="EMBL" id="MBD2866982.1"/>
    </source>
</evidence>